<dbReference type="PANTHER" id="PTHR22930:SF281">
    <property type="entry name" value="NUCLEASE"/>
    <property type="match status" value="1"/>
</dbReference>
<evidence type="ECO:0000256" key="8">
    <source>
        <dbReference type="SAM" id="MobiDB-lite"/>
    </source>
</evidence>
<feature type="domain" description="DDE Tnp4" evidence="9">
    <location>
        <begin position="6"/>
        <end position="153"/>
    </location>
</feature>
<dbReference type="Proteomes" id="UP000602510">
    <property type="component" value="Unassembled WGS sequence"/>
</dbReference>
<evidence type="ECO:0000256" key="7">
    <source>
        <dbReference type="ARBA" id="ARBA00023242"/>
    </source>
</evidence>
<dbReference type="GO" id="GO:0046872">
    <property type="term" value="F:metal ion binding"/>
    <property type="evidence" value="ECO:0007669"/>
    <property type="project" value="UniProtKB-KW"/>
</dbReference>
<dbReference type="PANTHER" id="PTHR22930">
    <property type="match status" value="1"/>
</dbReference>
<comment type="subcellular location">
    <subcellularLocation>
        <location evidence="2">Nucleus</location>
    </subcellularLocation>
</comment>
<evidence type="ECO:0000313" key="10">
    <source>
        <dbReference type="EMBL" id="KAF4046589.1"/>
    </source>
</evidence>
<reference evidence="10" key="1">
    <citation type="submission" date="2020-04" db="EMBL/GenBank/DDBJ databases">
        <title>Hybrid Assembly of Korean Phytophthora infestans isolates.</title>
        <authorList>
            <person name="Prokchorchik M."/>
            <person name="Lee Y."/>
            <person name="Seo J."/>
            <person name="Cho J.-H."/>
            <person name="Park Y.-E."/>
            <person name="Jang D.-C."/>
            <person name="Im J.-S."/>
            <person name="Choi J.-G."/>
            <person name="Park H.-J."/>
            <person name="Lee G.-B."/>
            <person name="Lee Y.-G."/>
            <person name="Hong S.-Y."/>
            <person name="Cho K."/>
            <person name="Sohn K.H."/>
        </authorList>
    </citation>
    <scope>NUCLEOTIDE SEQUENCE</scope>
    <source>
        <strain evidence="10">KR_1_A1</strain>
    </source>
</reference>
<dbReference type="InterPro" id="IPR027806">
    <property type="entry name" value="HARBI1_dom"/>
</dbReference>
<evidence type="ECO:0000256" key="1">
    <source>
        <dbReference type="ARBA" id="ARBA00001968"/>
    </source>
</evidence>
<gene>
    <name evidence="10" type="ORF">GN244_ATG00979</name>
</gene>
<dbReference type="GO" id="GO:0004519">
    <property type="term" value="F:endonuclease activity"/>
    <property type="evidence" value="ECO:0007669"/>
    <property type="project" value="UniProtKB-KW"/>
</dbReference>
<keyword evidence="4" id="KW-0540">Nuclease</keyword>
<evidence type="ECO:0000256" key="3">
    <source>
        <dbReference type="ARBA" id="ARBA00006958"/>
    </source>
</evidence>
<feature type="compositionally biased region" description="Low complexity" evidence="8">
    <location>
        <begin position="238"/>
        <end position="248"/>
    </location>
</feature>
<keyword evidence="11" id="KW-1185">Reference proteome</keyword>
<keyword evidence="6" id="KW-0378">Hydrolase</keyword>
<feature type="compositionally biased region" description="Acidic residues" evidence="8">
    <location>
        <begin position="211"/>
        <end position="226"/>
    </location>
</feature>
<dbReference type="GO" id="GO:0005634">
    <property type="term" value="C:nucleus"/>
    <property type="evidence" value="ECO:0007669"/>
    <property type="project" value="UniProtKB-SubCell"/>
</dbReference>
<name>A0A833TMC2_PHYIN</name>
<comment type="cofactor">
    <cofactor evidence="1">
        <name>a divalent metal cation</name>
        <dbReference type="ChEBI" id="CHEBI:60240"/>
    </cofactor>
</comment>
<proteinExistence type="inferred from homology"/>
<evidence type="ECO:0000256" key="6">
    <source>
        <dbReference type="ARBA" id="ARBA00022801"/>
    </source>
</evidence>
<dbReference type="Pfam" id="PF13359">
    <property type="entry name" value="DDE_Tnp_4"/>
    <property type="match status" value="1"/>
</dbReference>
<keyword evidence="5" id="KW-0479">Metal-binding</keyword>
<organism evidence="10 11">
    <name type="scientific">Phytophthora infestans</name>
    <name type="common">Potato late blight agent</name>
    <name type="synonym">Botrytis infestans</name>
    <dbReference type="NCBI Taxonomy" id="4787"/>
    <lineage>
        <taxon>Eukaryota</taxon>
        <taxon>Sar</taxon>
        <taxon>Stramenopiles</taxon>
        <taxon>Oomycota</taxon>
        <taxon>Peronosporomycetes</taxon>
        <taxon>Peronosporales</taxon>
        <taxon>Peronosporaceae</taxon>
        <taxon>Phytophthora</taxon>
    </lineage>
</organism>
<comment type="similarity">
    <text evidence="3">Belongs to the HARBI1 family.</text>
</comment>
<keyword evidence="7" id="KW-0539">Nucleus</keyword>
<evidence type="ECO:0000259" key="9">
    <source>
        <dbReference type="Pfam" id="PF13359"/>
    </source>
</evidence>
<sequence length="248" mass="28520">MEIPKQVPSFFLLKHPYYHQALGAIDGTHFQVVVSTEDTARFRNRKGFVTTNVLLFCNWKHFYALGDAGYGLSKQVLTPFRRVRYHLKEWATSDAGRPRNPKELFNLRHAKARNVIERTIGVSKRRFKVLRTCMDYEMKTIKSVIYACVLTHNFIREYDASDLGSDLASSRRDTRRHRAVNGTFDPIPYDFDTSDNWRSWMAGTMWEEYQEFSGNEDDSDIPEDEISSGTSDSDKESSSGSESGSVSE</sequence>
<evidence type="ECO:0000313" key="11">
    <source>
        <dbReference type="Proteomes" id="UP000602510"/>
    </source>
</evidence>
<keyword evidence="10" id="KW-0255">Endonuclease</keyword>
<dbReference type="InterPro" id="IPR045249">
    <property type="entry name" value="HARBI1-like"/>
</dbReference>
<protein>
    <submittedName>
        <fullName evidence="10">DDE superfamily endonuclease</fullName>
    </submittedName>
</protein>
<dbReference type="AlphaFoldDB" id="A0A833TMC2"/>
<accession>A0A833TMC2</accession>
<evidence type="ECO:0000256" key="2">
    <source>
        <dbReference type="ARBA" id="ARBA00004123"/>
    </source>
</evidence>
<evidence type="ECO:0000256" key="4">
    <source>
        <dbReference type="ARBA" id="ARBA00022722"/>
    </source>
</evidence>
<dbReference type="GO" id="GO:0016787">
    <property type="term" value="F:hydrolase activity"/>
    <property type="evidence" value="ECO:0007669"/>
    <property type="project" value="UniProtKB-KW"/>
</dbReference>
<comment type="caution">
    <text evidence="10">The sequence shown here is derived from an EMBL/GenBank/DDBJ whole genome shotgun (WGS) entry which is preliminary data.</text>
</comment>
<dbReference type="EMBL" id="WSZM01000015">
    <property type="protein sequence ID" value="KAF4046589.1"/>
    <property type="molecule type" value="Genomic_DNA"/>
</dbReference>
<evidence type="ECO:0000256" key="5">
    <source>
        <dbReference type="ARBA" id="ARBA00022723"/>
    </source>
</evidence>
<feature type="region of interest" description="Disordered" evidence="8">
    <location>
        <begin position="211"/>
        <end position="248"/>
    </location>
</feature>